<feature type="transmembrane region" description="Helical" evidence="8">
    <location>
        <begin position="114"/>
        <end position="139"/>
    </location>
</feature>
<dbReference type="InterPro" id="IPR020846">
    <property type="entry name" value="MFS_dom"/>
</dbReference>
<evidence type="ECO:0000256" key="1">
    <source>
        <dbReference type="ARBA" id="ARBA00004651"/>
    </source>
</evidence>
<keyword evidence="5" id="KW-0769">Symport</keyword>
<accession>A0A2I7N9C3</accession>
<keyword evidence="11" id="KW-1185">Reference proteome</keyword>
<feature type="transmembrane region" description="Helical" evidence="8">
    <location>
        <begin position="12"/>
        <end position="33"/>
    </location>
</feature>
<dbReference type="InterPro" id="IPR051084">
    <property type="entry name" value="H+-coupled_symporters"/>
</dbReference>
<comment type="subcellular location">
    <subcellularLocation>
        <location evidence="1">Cell membrane</location>
        <topology evidence="1">Multi-pass membrane protein</topology>
    </subcellularLocation>
</comment>
<evidence type="ECO:0000256" key="3">
    <source>
        <dbReference type="ARBA" id="ARBA00022475"/>
    </source>
</evidence>
<evidence type="ECO:0000313" key="11">
    <source>
        <dbReference type="Proteomes" id="UP000236655"/>
    </source>
</evidence>
<dbReference type="InterPro" id="IPR011701">
    <property type="entry name" value="MFS"/>
</dbReference>
<dbReference type="InterPro" id="IPR036259">
    <property type="entry name" value="MFS_trans_sf"/>
</dbReference>
<evidence type="ECO:0000259" key="9">
    <source>
        <dbReference type="PROSITE" id="PS50850"/>
    </source>
</evidence>
<feature type="transmembrane region" description="Helical" evidence="8">
    <location>
        <begin position="84"/>
        <end position="108"/>
    </location>
</feature>
<dbReference type="PROSITE" id="PS50850">
    <property type="entry name" value="MFS"/>
    <property type="match status" value="1"/>
</dbReference>
<dbReference type="PANTHER" id="PTHR43528:SF7">
    <property type="entry name" value="MFS TRANSPORTER"/>
    <property type="match status" value="1"/>
</dbReference>
<keyword evidence="4 8" id="KW-0812">Transmembrane</keyword>
<keyword evidence="6 8" id="KW-1133">Transmembrane helix</keyword>
<keyword evidence="7 8" id="KW-0472">Membrane</keyword>
<feature type="transmembrane region" description="Helical" evidence="8">
    <location>
        <begin position="271"/>
        <end position="289"/>
    </location>
</feature>
<evidence type="ECO:0000256" key="5">
    <source>
        <dbReference type="ARBA" id="ARBA00022847"/>
    </source>
</evidence>
<dbReference type="EMBL" id="CP024847">
    <property type="protein sequence ID" value="AUR53056.1"/>
    <property type="molecule type" value="Genomic_DNA"/>
</dbReference>
<feature type="domain" description="Major facilitator superfamily (MFS) profile" evidence="9">
    <location>
        <begin position="12"/>
        <end position="413"/>
    </location>
</feature>
<feature type="transmembrane region" description="Helical" evidence="8">
    <location>
        <begin position="355"/>
        <end position="381"/>
    </location>
</feature>
<dbReference type="Gene3D" id="1.20.1250.20">
    <property type="entry name" value="MFS general substrate transporter like domains"/>
    <property type="match status" value="1"/>
</dbReference>
<evidence type="ECO:0000256" key="6">
    <source>
        <dbReference type="ARBA" id="ARBA00022989"/>
    </source>
</evidence>
<keyword evidence="3" id="KW-1003">Cell membrane</keyword>
<dbReference type="SUPFAM" id="SSF103473">
    <property type="entry name" value="MFS general substrate transporter"/>
    <property type="match status" value="1"/>
</dbReference>
<evidence type="ECO:0000313" key="10">
    <source>
        <dbReference type="EMBL" id="AUR53056.1"/>
    </source>
</evidence>
<feature type="transmembrane region" description="Helical" evidence="8">
    <location>
        <begin position="296"/>
        <end position="317"/>
    </location>
</feature>
<dbReference type="GO" id="GO:0005886">
    <property type="term" value="C:plasma membrane"/>
    <property type="evidence" value="ECO:0007669"/>
    <property type="project" value="UniProtKB-SubCell"/>
</dbReference>
<dbReference type="Proteomes" id="UP000236655">
    <property type="component" value="Chromosome"/>
</dbReference>
<protein>
    <recommendedName>
        <fullName evidence="9">Major facilitator superfamily (MFS) profile domain-containing protein</fullName>
    </recommendedName>
</protein>
<dbReference type="AlphaFoldDB" id="A0A2I7N9C3"/>
<organism evidence="10 11">
    <name type="scientific">Aquella oligotrophica</name>
    <dbReference type="NCBI Taxonomy" id="2067065"/>
    <lineage>
        <taxon>Bacteria</taxon>
        <taxon>Pseudomonadati</taxon>
        <taxon>Pseudomonadota</taxon>
        <taxon>Betaproteobacteria</taxon>
        <taxon>Neisseriales</taxon>
        <taxon>Neisseriaceae</taxon>
        <taxon>Aquella</taxon>
    </lineage>
</organism>
<proteinExistence type="predicted"/>
<feature type="transmembrane region" description="Helical" evidence="8">
    <location>
        <begin position="387"/>
        <end position="408"/>
    </location>
</feature>
<evidence type="ECO:0000256" key="8">
    <source>
        <dbReference type="SAM" id="Phobius"/>
    </source>
</evidence>
<reference evidence="11" key="1">
    <citation type="submission" date="2017-11" db="EMBL/GenBank/DDBJ databases">
        <authorList>
            <person name="Chan K.G."/>
            <person name="Lee L.S."/>
        </authorList>
    </citation>
    <scope>NUCLEOTIDE SEQUENCE [LARGE SCALE GENOMIC DNA]</scope>
    <source>
        <strain evidence="11">DSM 100970</strain>
    </source>
</reference>
<feature type="transmembrane region" description="Helical" evidence="8">
    <location>
        <begin position="231"/>
        <end position="251"/>
    </location>
</feature>
<sequence length="421" mass="48434">MHPQFTVLLNKRLLLVLSGILCEYFLFTTFILFSKTISADLLPKVSVLGHQLFTISVLCLAGLSRPLGGILFSSIGDSPIRYRIFNFSSLVMAISSMIIACLPNAIYFGFWAPILLLFIRMCQGIVIGAVIPEAILYCYEQSEPHSRLFATNLANMATGCGFLLAMLSADFMYIFLDEHNWRYIMFAVSAICLLLFIFTKSYFINSKAPQQTTLGGFHSIRDVINGHKWEIIRLFCFATFLTSGAAVFFYIMPDFLTQYFHYTWTETRIFGISVVVSYLFGMIVAVFFHEYINKNFYISSGFIFKALLVFVFHSYITHDFYEVLLLSDFCCFMFGFFVAKLPVMMITSFPTHLRYAGVSLVYNTSFGIMFGFSQYIIGFLIQKTHSLYMPSMYIIFFSYVSLISLWFMSKDTFTRYNNHQK</sequence>
<evidence type="ECO:0000256" key="4">
    <source>
        <dbReference type="ARBA" id="ARBA00022692"/>
    </source>
</evidence>
<gene>
    <name evidence="10" type="ORF">CUN60_12395</name>
</gene>
<dbReference type="RefSeq" id="WP_102952342.1">
    <property type="nucleotide sequence ID" value="NZ_CP024847.1"/>
</dbReference>
<evidence type="ECO:0000256" key="7">
    <source>
        <dbReference type="ARBA" id="ARBA00023136"/>
    </source>
</evidence>
<feature type="transmembrane region" description="Helical" evidence="8">
    <location>
        <begin position="151"/>
        <end position="175"/>
    </location>
</feature>
<feature type="transmembrane region" description="Helical" evidence="8">
    <location>
        <begin position="323"/>
        <end position="343"/>
    </location>
</feature>
<dbReference type="PANTHER" id="PTHR43528">
    <property type="entry name" value="ALPHA-KETOGLUTARATE PERMEASE"/>
    <property type="match status" value="1"/>
</dbReference>
<dbReference type="GO" id="GO:0015293">
    <property type="term" value="F:symporter activity"/>
    <property type="evidence" value="ECO:0007669"/>
    <property type="project" value="UniProtKB-KW"/>
</dbReference>
<feature type="transmembrane region" description="Helical" evidence="8">
    <location>
        <begin position="181"/>
        <end position="198"/>
    </location>
</feature>
<evidence type="ECO:0000256" key="2">
    <source>
        <dbReference type="ARBA" id="ARBA00022448"/>
    </source>
</evidence>
<dbReference type="KEGG" id="nba:CUN60_12395"/>
<dbReference type="Pfam" id="PF07690">
    <property type="entry name" value="MFS_1"/>
    <property type="match status" value="1"/>
</dbReference>
<name>A0A2I7N9C3_9NEIS</name>
<dbReference type="OrthoDB" id="6766492at2"/>
<feature type="transmembrane region" description="Helical" evidence="8">
    <location>
        <begin position="53"/>
        <end position="72"/>
    </location>
</feature>
<keyword evidence="2" id="KW-0813">Transport</keyword>